<dbReference type="GO" id="GO:0008168">
    <property type="term" value="F:methyltransferase activity"/>
    <property type="evidence" value="ECO:0007669"/>
    <property type="project" value="UniProtKB-KW"/>
</dbReference>
<organism evidence="3 4">
    <name type="scientific">candidate division TA06 bacterium DG_26</name>
    <dbReference type="NCBI Taxonomy" id="1703771"/>
    <lineage>
        <taxon>Bacteria</taxon>
        <taxon>Bacteria division TA06</taxon>
    </lineage>
</organism>
<dbReference type="InterPro" id="IPR004398">
    <property type="entry name" value="RNA_MeTrfase_RsmD"/>
</dbReference>
<comment type="caution">
    <text evidence="3">The sequence shown here is derived from an EMBL/GenBank/DDBJ whole genome shotgun (WGS) entry which is preliminary data.</text>
</comment>
<dbReference type="PIRSF" id="PIRSF004553">
    <property type="entry name" value="CHP00095"/>
    <property type="match status" value="1"/>
</dbReference>
<dbReference type="CDD" id="cd02440">
    <property type="entry name" value="AdoMet_MTases"/>
    <property type="match status" value="1"/>
</dbReference>
<dbReference type="GO" id="GO:0031167">
    <property type="term" value="P:rRNA methylation"/>
    <property type="evidence" value="ECO:0007669"/>
    <property type="project" value="InterPro"/>
</dbReference>
<proteinExistence type="predicted"/>
<dbReference type="AlphaFoldDB" id="A0A0S7WH07"/>
<gene>
    <name evidence="3" type="ORF">AMJ40_05560</name>
</gene>
<dbReference type="NCBIfam" id="TIGR00095">
    <property type="entry name" value="16S rRNA (guanine(966)-N(2))-methyltransferase RsmD"/>
    <property type="match status" value="1"/>
</dbReference>
<dbReference type="EMBL" id="LIZT01000060">
    <property type="protein sequence ID" value="KPJ49403.1"/>
    <property type="molecule type" value="Genomic_DNA"/>
</dbReference>
<keyword evidence="2" id="KW-0808">Transferase</keyword>
<dbReference type="Gene3D" id="3.40.50.150">
    <property type="entry name" value="Vaccinia Virus protein VP39"/>
    <property type="match status" value="1"/>
</dbReference>
<protein>
    <recommendedName>
        <fullName evidence="5">16S rRNA (Guanine(966)-N(2))-methyltransferase RsmD</fullName>
    </recommendedName>
</protein>
<dbReference type="InterPro" id="IPR029063">
    <property type="entry name" value="SAM-dependent_MTases_sf"/>
</dbReference>
<dbReference type="Proteomes" id="UP000051124">
    <property type="component" value="Unassembled WGS sequence"/>
</dbReference>
<dbReference type="Pfam" id="PF03602">
    <property type="entry name" value="Cons_hypoth95"/>
    <property type="match status" value="1"/>
</dbReference>
<name>A0A0S7WH07_UNCT6</name>
<keyword evidence="1" id="KW-0489">Methyltransferase</keyword>
<reference evidence="3 4" key="1">
    <citation type="journal article" date="2015" name="Microbiome">
        <title>Genomic resolution of linkages in carbon, nitrogen, and sulfur cycling among widespread estuary sediment bacteria.</title>
        <authorList>
            <person name="Baker B.J."/>
            <person name="Lazar C.S."/>
            <person name="Teske A.P."/>
            <person name="Dick G.J."/>
        </authorList>
    </citation>
    <scope>NUCLEOTIDE SEQUENCE [LARGE SCALE GENOMIC DNA]</scope>
    <source>
        <strain evidence="3">DG_26</strain>
    </source>
</reference>
<evidence type="ECO:0000313" key="3">
    <source>
        <dbReference type="EMBL" id="KPJ49403.1"/>
    </source>
</evidence>
<evidence type="ECO:0000256" key="2">
    <source>
        <dbReference type="ARBA" id="ARBA00022679"/>
    </source>
</evidence>
<evidence type="ECO:0000256" key="1">
    <source>
        <dbReference type="ARBA" id="ARBA00022603"/>
    </source>
</evidence>
<evidence type="ECO:0008006" key="5">
    <source>
        <dbReference type="Google" id="ProtNLM"/>
    </source>
</evidence>
<accession>A0A0S7WH07</accession>
<evidence type="ECO:0000313" key="4">
    <source>
        <dbReference type="Proteomes" id="UP000051124"/>
    </source>
</evidence>
<dbReference type="PANTHER" id="PTHR43542">
    <property type="entry name" value="METHYLTRANSFERASE"/>
    <property type="match status" value="1"/>
</dbReference>
<dbReference type="PROSITE" id="PS00092">
    <property type="entry name" value="N6_MTASE"/>
    <property type="match status" value="1"/>
</dbReference>
<dbReference type="SUPFAM" id="SSF53335">
    <property type="entry name" value="S-adenosyl-L-methionine-dependent methyltransferases"/>
    <property type="match status" value="1"/>
</dbReference>
<dbReference type="InterPro" id="IPR002052">
    <property type="entry name" value="DNA_methylase_N6_adenine_CS"/>
</dbReference>
<sequence>MRILAGKARGRKIAAPTGRRTRPTLQVVRKSIFDTLGNRVAGARVLDLFSGAGTLGLESLSRGSKAATFVEVDVATIRILEKNVSELSFAEQCTLVHGDALTVLLSSCRKGVKYDIVFADPPYGSECAAQLIEAFRRCDILQPLGILVVEHAKPAAFPSQMGLLTLWKTREFGETRVSFYQKGKESS</sequence>
<dbReference type="GO" id="GO:0003676">
    <property type="term" value="F:nucleic acid binding"/>
    <property type="evidence" value="ECO:0007669"/>
    <property type="project" value="InterPro"/>
</dbReference>
<dbReference type="PANTHER" id="PTHR43542:SF1">
    <property type="entry name" value="METHYLTRANSFERASE"/>
    <property type="match status" value="1"/>
</dbReference>